<reference evidence="1" key="1">
    <citation type="submission" date="2022-06" db="EMBL/GenBank/DDBJ databases">
        <authorList>
            <person name="Berger JAMES D."/>
            <person name="Berger JAMES D."/>
        </authorList>
    </citation>
    <scope>NUCLEOTIDE SEQUENCE [LARGE SCALE GENOMIC DNA]</scope>
</reference>
<evidence type="ECO:0000313" key="1">
    <source>
        <dbReference type="Proteomes" id="UP000050795"/>
    </source>
</evidence>
<evidence type="ECO:0000313" key="2">
    <source>
        <dbReference type="WBParaSite" id="TREG1_100650.1"/>
    </source>
</evidence>
<name>A0AA85IKE3_TRIRE</name>
<dbReference type="AlphaFoldDB" id="A0AA85IKE3"/>
<dbReference type="InterPro" id="IPR035901">
    <property type="entry name" value="GIY-YIG_endonuc_sf"/>
</dbReference>
<evidence type="ECO:0008006" key="3">
    <source>
        <dbReference type="Google" id="ProtNLM"/>
    </source>
</evidence>
<organism evidence="1 2">
    <name type="scientific">Trichobilharzia regenti</name>
    <name type="common">Nasal bird schistosome</name>
    <dbReference type="NCBI Taxonomy" id="157069"/>
    <lineage>
        <taxon>Eukaryota</taxon>
        <taxon>Metazoa</taxon>
        <taxon>Spiralia</taxon>
        <taxon>Lophotrochozoa</taxon>
        <taxon>Platyhelminthes</taxon>
        <taxon>Trematoda</taxon>
        <taxon>Digenea</taxon>
        <taxon>Strigeidida</taxon>
        <taxon>Schistosomatoidea</taxon>
        <taxon>Schistosomatidae</taxon>
        <taxon>Trichobilharzia</taxon>
    </lineage>
</organism>
<dbReference type="CDD" id="cd10442">
    <property type="entry name" value="GIY-YIG_PLEs"/>
    <property type="match status" value="1"/>
</dbReference>
<dbReference type="WBParaSite" id="TREG1_100650.1">
    <property type="protein sequence ID" value="TREG1_100650.1"/>
    <property type="gene ID" value="TREG1_100650"/>
</dbReference>
<keyword evidence="1" id="KW-1185">Reference proteome</keyword>
<dbReference type="Proteomes" id="UP000050795">
    <property type="component" value="Unassembled WGS sequence"/>
</dbReference>
<reference evidence="2" key="2">
    <citation type="submission" date="2023-11" db="UniProtKB">
        <authorList>
            <consortium name="WormBaseParasite"/>
        </authorList>
    </citation>
    <scope>IDENTIFICATION</scope>
</reference>
<sequence length="143" mass="16811">MRNISEITAGILKPFDIDIAHKPVKSLYSILCKPKDPTEKGDKIKTIYKINSVNCNRHYIGQSGCPLRIRIQEHKSAVKRHDINFFTSMHTENYGHQFDWDNVEILDRRNTKSARQFLEAWYSNENAINKHIKYRPNKPTNKK</sequence>
<proteinExistence type="predicted"/>
<accession>A0AA85IKE3</accession>
<dbReference type="Gene3D" id="3.40.1440.10">
    <property type="entry name" value="GIY-YIG endonuclease"/>
    <property type="match status" value="1"/>
</dbReference>
<protein>
    <recommendedName>
        <fullName evidence="3">GIY-YIG domain-containing protein</fullName>
    </recommendedName>
</protein>